<keyword evidence="5 8" id="KW-1133">Transmembrane helix</keyword>
<evidence type="ECO:0000256" key="1">
    <source>
        <dbReference type="ARBA" id="ARBA00004651"/>
    </source>
</evidence>
<dbReference type="InterPro" id="IPR006153">
    <property type="entry name" value="Cation/H_exchanger_TM"/>
</dbReference>
<comment type="caution">
    <text evidence="10">The sequence shown here is derived from an EMBL/GenBank/DDBJ whole genome shotgun (WGS) entry which is preliminary data.</text>
</comment>
<accession>A0AAE4AVD1</accession>
<evidence type="ECO:0000256" key="2">
    <source>
        <dbReference type="ARBA" id="ARBA00022448"/>
    </source>
</evidence>
<keyword evidence="11" id="KW-1185">Reference proteome</keyword>
<keyword evidence="6" id="KW-0406">Ion transport</keyword>
<gene>
    <name evidence="10" type="ORF">J2S73_003050</name>
</gene>
<feature type="transmembrane region" description="Helical" evidence="8">
    <location>
        <begin position="236"/>
        <end position="264"/>
    </location>
</feature>
<evidence type="ECO:0000313" key="11">
    <source>
        <dbReference type="Proteomes" id="UP001229244"/>
    </source>
</evidence>
<comment type="subcellular location">
    <subcellularLocation>
        <location evidence="1">Cell membrane</location>
        <topology evidence="1">Multi-pass membrane protein</topology>
    </subcellularLocation>
</comment>
<feature type="transmembrane region" description="Helical" evidence="8">
    <location>
        <begin position="285"/>
        <end position="304"/>
    </location>
</feature>
<dbReference type="Pfam" id="PF00999">
    <property type="entry name" value="Na_H_Exchanger"/>
    <property type="match status" value="1"/>
</dbReference>
<dbReference type="AlphaFoldDB" id="A0AAE4AVD1"/>
<dbReference type="EMBL" id="JAUSUL010000003">
    <property type="protein sequence ID" value="MDQ0316574.1"/>
    <property type="molecule type" value="Genomic_DNA"/>
</dbReference>
<keyword evidence="2" id="KW-0813">Transport</keyword>
<dbReference type="PANTHER" id="PTHR32507:SF8">
    <property type="entry name" value="CNH1P"/>
    <property type="match status" value="1"/>
</dbReference>
<evidence type="ECO:0000256" key="7">
    <source>
        <dbReference type="ARBA" id="ARBA00023136"/>
    </source>
</evidence>
<feature type="transmembrane region" description="Helical" evidence="8">
    <location>
        <begin position="92"/>
        <end position="112"/>
    </location>
</feature>
<keyword evidence="7 8" id="KW-0472">Membrane</keyword>
<dbReference type="GO" id="GO:0015297">
    <property type="term" value="F:antiporter activity"/>
    <property type="evidence" value="ECO:0007669"/>
    <property type="project" value="UniProtKB-KW"/>
</dbReference>
<feature type="transmembrane region" description="Helical" evidence="8">
    <location>
        <begin position="372"/>
        <end position="395"/>
    </location>
</feature>
<name>A0AAE4AVD1_9HYPH</name>
<protein>
    <submittedName>
        <fullName evidence="10">NhaP-type Na+/H+ or K+/H+ antiporter</fullName>
    </submittedName>
</protein>
<feature type="transmembrane region" description="Helical" evidence="8">
    <location>
        <begin position="192"/>
        <end position="216"/>
    </location>
</feature>
<dbReference type="PANTHER" id="PTHR32507">
    <property type="entry name" value="NA(+)/H(+) ANTIPORTER 1"/>
    <property type="match status" value="1"/>
</dbReference>
<evidence type="ECO:0000256" key="6">
    <source>
        <dbReference type="ARBA" id="ARBA00023065"/>
    </source>
</evidence>
<evidence type="ECO:0000256" key="5">
    <source>
        <dbReference type="ARBA" id="ARBA00022989"/>
    </source>
</evidence>
<dbReference type="GO" id="GO:0005886">
    <property type="term" value="C:plasma membrane"/>
    <property type="evidence" value="ECO:0007669"/>
    <property type="project" value="UniProtKB-SubCell"/>
</dbReference>
<feature type="transmembrane region" description="Helical" evidence="8">
    <location>
        <begin position="341"/>
        <end position="360"/>
    </location>
</feature>
<organism evidence="10 11">
    <name type="scientific">Amorphus orientalis</name>
    <dbReference type="NCBI Taxonomy" id="649198"/>
    <lineage>
        <taxon>Bacteria</taxon>
        <taxon>Pseudomonadati</taxon>
        <taxon>Pseudomonadota</taxon>
        <taxon>Alphaproteobacteria</taxon>
        <taxon>Hyphomicrobiales</taxon>
        <taxon>Amorphaceae</taxon>
        <taxon>Amorphus</taxon>
    </lineage>
</organism>
<dbReference type="GO" id="GO:1902600">
    <property type="term" value="P:proton transmembrane transport"/>
    <property type="evidence" value="ECO:0007669"/>
    <property type="project" value="InterPro"/>
</dbReference>
<reference evidence="10" key="1">
    <citation type="submission" date="2023-07" db="EMBL/GenBank/DDBJ databases">
        <title>Genomic Encyclopedia of Type Strains, Phase IV (KMG-IV): sequencing the most valuable type-strain genomes for metagenomic binning, comparative biology and taxonomic classification.</title>
        <authorList>
            <person name="Goeker M."/>
        </authorList>
    </citation>
    <scope>NUCLEOTIDE SEQUENCE</scope>
    <source>
        <strain evidence="10">DSM 21202</strain>
    </source>
</reference>
<evidence type="ECO:0000259" key="9">
    <source>
        <dbReference type="Pfam" id="PF00999"/>
    </source>
</evidence>
<feature type="transmembrane region" description="Helical" evidence="8">
    <location>
        <begin position="310"/>
        <end position="332"/>
    </location>
</feature>
<dbReference type="Proteomes" id="UP001229244">
    <property type="component" value="Unassembled WGS sequence"/>
</dbReference>
<proteinExistence type="predicted"/>
<dbReference type="RefSeq" id="WP_306886461.1">
    <property type="nucleotide sequence ID" value="NZ_JAUSUL010000003.1"/>
</dbReference>
<keyword evidence="4 8" id="KW-0812">Transmembrane</keyword>
<sequence length="429" mass="44946">MNVEAVTIAALGVLLFTLVGDRLSRSPLSPPLLFIVFGALIGPLALDIAGVNATAGAVRTVAEVTLILVLFSDASRIRLGEITRYHGLPLRTLAIGMPLTIAAGTLAAVLLFPDMTVFEAALLAAVLAPTDAALSQPVMTNESVPSRIQQSINVESGLNDGLALPAVLFFLAWVGVEGEISGVDGQGVGSWMMFVVQQVGFGAAVGAAVGLGSGFAMRALAGRGEEAQPYEGMGAIATAIVAYGGAHLIHGNGFIAAFVAGLAFGNTMSRPARFLYEFMETEGRLLMLLTFMVVGIALLPPSVALFDPAMLLYAVLSLTAVRMVPVLISLIWTDIRLPSKLFLGWFGPRGIASILFALLIVEREDVDAGPLIMAATVVTVVLSALLHGVSAPGLARRYGAWAARNGDAAETRPVPEMRTRHGHRKRRSG</sequence>
<evidence type="ECO:0000256" key="4">
    <source>
        <dbReference type="ARBA" id="ARBA00022692"/>
    </source>
</evidence>
<evidence type="ECO:0000256" key="8">
    <source>
        <dbReference type="SAM" id="Phobius"/>
    </source>
</evidence>
<evidence type="ECO:0000313" key="10">
    <source>
        <dbReference type="EMBL" id="MDQ0316574.1"/>
    </source>
</evidence>
<evidence type="ECO:0000256" key="3">
    <source>
        <dbReference type="ARBA" id="ARBA00022449"/>
    </source>
</evidence>
<keyword evidence="3" id="KW-0050">Antiport</keyword>
<feature type="domain" description="Cation/H+ exchanger transmembrane" evidence="9">
    <location>
        <begin position="14"/>
        <end position="394"/>
    </location>
</feature>